<comment type="similarity">
    <text evidence="2 4">Belongs to the pterin-4-alpha-carbinolamine dehydratase family.</text>
</comment>
<dbReference type="AlphaFoldDB" id="A0A261RI37"/>
<protein>
    <recommendedName>
        <fullName evidence="4">Putative pterin-4-alpha-carbinolamine dehydratase</fullName>
        <shortName evidence="4">PHS</shortName>
        <ecNumber evidence="4">4.2.1.96</ecNumber>
    </recommendedName>
    <alternativeName>
        <fullName evidence="4">4-alpha-hydroxy-tetrahydropterin dehydratase</fullName>
    </alternativeName>
    <alternativeName>
        <fullName evidence="4">Pterin carbinolamine dehydratase</fullName>
        <shortName evidence="4">PCD</shortName>
    </alternativeName>
</protein>
<keyword evidence="6" id="KW-1185">Reference proteome</keyword>
<reference evidence="6" key="1">
    <citation type="submission" date="2017-05" db="EMBL/GenBank/DDBJ databases">
        <title>Complete and WGS of Bordetella genogroups.</title>
        <authorList>
            <person name="Spilker T."/>
            <person name="Lipuma J."/>
        </authorList>
    </citation>
    <scope>NUCLEOTIDE SEQUENCE [LARGE SCALE GENOMIC DNA]</scope>
    <source>
        <strain evidence="6">AU18089</strain>
    </source>
</reference>
<dbReference type="NCBIfam" id="NF002020">
    <property type="entry name" value="PRK00823.1-5"/>
    <property type="match status" value="1"/>
</dbReference>
<evidence type="ECO:0000313" key="6">
    <source>
        <dbReference type="Proteomes" id="UP000216947"/>
    </source>
</evidence>
<comment type="catalytic activity">
    <reaction evidence="1 4">
        <text>(4aS,6R)-4a-hydroxy-L-erythro-5,6,7,8-tetrahydrobiopterin = (6R)-L-erythro-6,7-dihydrobiopterin + H2O</text>
        <dbReference type="Rhea" id="RHEA:11920"/>
        <dbReference type="ChEBI" id="CHEBI:15377"/>
        <dbReference type="ChEBI" id="CHEBI:15642"/>
        <dbReference type="ChEBI" id="CHEBI:43120"/>
        <dbReference type="EC" id="4.2.1.96"/>
    </reaction>
</comment>
<evidence type="ECO:0000256" key="1">
    <source>
        <dbReference type="ARBA" id="ARBA00001554"/>
    </source>
</evidence>
<dbReference type="PANTHER" id="PTHR12599">
    <property type="entry name" value="PTERIN-4-ALPHA-CARBINOLAMINE DEHYDRATASE"/>
    <property type="match status" value="1"/>
</dbReference>
<dbReference type="Gene3D" id="3.30.1360.20">
    <property type="entry name" value="Transcriptional coactivator/pterin dehydratase"/>
    <property type="match status" value="1"/>
</dbReference>
<dbReference type="SUPFAM" id="SSF55248">
    <property type="entry name" value="PCD-like"/>
    <property type="match status" value="1"/>
</dbReference>
<dbReference type="InterPro" id="IPR001533">
    <property type="entry name" value="Pterin_deHydtase"/>
</dbReference>
<dbReference type="GO" id="GO:0008124">
    <property type="term" value="F:4-alpha-hydroxytetrahydrobiopterin dehydratase activity"/>
    <property type="evidence" value="ECO:0007669"/>
    <property type="project" value="UniProtKB-UniRule"/>
</dbReference>
<comment type="caution">
    <text evidence="5">The sequence shown here is derived from an EMBL/GenBank/DDBJ whole genome shotgun (WGS) entry which is preliminary data.</text>
</comment>
<evidence type="ECO:0000256" key="4">
    <source>
        <dbReference type="HAMAP-Rule" id="MF_00434"/>
    </source>
</evidence>
<proteinExistence type="inferred from homology"/>
<dbReference type="CDD" id="cd00914">
    <property type="entry name" value="PCD_DCoH_subfamily_b"/>
    <property type="match status" value="1"/>
</dbReference>
<gene>
    <name evidence="5" type="ORF">CAL19_02765</name>
</gene>
<dbReference type="PANTHER" id="PTHR12599:SF0">
    <property type="entry name" value="PTERIN-4-ALPHA-CARBINOLAMINE DEHYDRATASE"/>
    <property type="match status" value="1"/>
</dbReference>
<evidence type="ECO:0000256" key="2">
    <source>
        <dbReference type="ARBA" id="ARBA00006472"/>
    </source>
</evidence>
<dbReference type="HAMAP" id="MF_00434">
    <property type="entry name" value="Pterin_4_alpha"/>
    <property type="match status" value="1"/>
</dbReference>
<dbReference type="EC" id="4.2.1.96" evidence="4"/>
<accession>A0A261RI37</accession>
<evidence type="ECO:0000256" key="3">
    <source>
        <dbReference type="ARBA" id="ARBA00023239"/>
    </source>
</evidence>
<evidence type="ECO:0000313" key="5">
    <source>
        <dbReference type="EMBL" id="OZI24457.1"/>
    </source>
</evidence>
<keyword evidence="3 4" id="KW-0456">Lyase</keyword>
<organism evidence="5 6">
    <name type="scientific">Bordetella genomosp. 7</name>
    <dbReference type="NCBI Taxonomy" id="1416805"/>
    <lineage>
        <taxon>Bacteria</taxon>
        <taxon>Pseudomonadati</taxon>
        <taxon>Pseudomonadota</taxon>
        <taxon>Betaproteobacteria</taxon>
        <taxon>Burkholderiales</taxon>
        <taxon>Alcaligenaceae</taxon>
        <taxon>Bordetella</taxon>
    </lineage>
</organism>
<sequence length="104" mass="11479">MNTPTRLGARAAVAGLAGWQAHADRDAIQKRYRFKDFNAAFGFMARVAMYAEKLDHHPEWFNVYNSVDVVLATHSVGGVTELDVRLARHMDEVASDTCLKADGG</sequence>
<dbReference type="GO" id="GO:0006729">
    <property type="term" value="P:tetrahydrobiopterin biosynthetic process"/>
    <property type="evidence" value="ECO:0007669"/>
    <property type="project" value="InterPro"/>
</dbReference>
<name>A0A261RI37_9BORD</name>
<dbReference type="InterPro" id="IPR036428">
    <property type="entry name" value="PCD_sf"/>
</dbReference>
<dbReference type="RefSeq" id="WP_038852587.1">
    <property type="nucleotide sequence ID" value="NZ_NEVI01000004.1"/>
</dbReference>
<dbReference type="Pfam" id="PF01329">
    <property type="entry name" value="Pterin_4a"/>
    <property type="match status" value="1"/>
</dbReference>
<dbReference type="NCBIfam" id="NF002018">
    <property type="entry name" value="PRK00823.1-3"/>
    <property type="match status" value="1"/>
</dbReference>
<dbReference type="Proteomes" id="UP000216947">
    <property type="component" value="Unassembled WGS sequence"/>
</dbReference>
<dbReference type="EMBL" id="NEVK01000003">
    <property type="protein sequence ID" value="OZI24457.1"/>
    <property type="molecule type" value="Genomic_DNA"/>
</dbReference>